<evidence type="ECO:0000313" key="2">
    <source>
        <dbReference type="EMBL" id="TGD21853.1"/>
    </source>
</evidence>
<comment type="caution">
    <text evidence="2">The sequence shown here is derived from an EMBL/GenBank/DDBJ whole genome shotgun (WGS) entry which is preliminary data.</text>
</comment>
<organism evidence="2 3">
    <name type="scientific">Companilactobacillus suantsaicola</name>
    <dbReference type="NCBI Taxonomy" id="2487723"/>
    <lineage>
        <taxon>Bacteria</taxon>
        <taxon>Bacillati</taxon>
        <taxon>Bacillota</taxon>
        <taxon>Bacilli</taxon>
        <taxon>Lactobacillales</taxon>
        <taxon>Lactobacillaceae</taxon>
        <taxon>Companilactobacillus</taxon>
    </lineage>
</organism>
<feature type="transmembrane region" description="Helical" evidence="1">
    <location>
        <begin position="57"/>
        <end position="76"/>
    </location>
</feature>
<evidence type="ECO:0000256" key="1">
    <source>
        <dbReference type="SAM" id="Phobius"/>
    </source>
</evidence>
<dbReference type="EMBL" id="RKLY01000031">
    <property type="protein sequence ID" value="TGD21853.1"/>
    <property type="molecule type" value="Genomic_DNA"/>
</dbReference>
<accession>A0A4Z0JGK0</accession>
<keyword evidence="1" id="KW-0812">Transmembrane</keyword>
<evidence type="ECO:0000313" key="3">
    <source>
        <dbReference type="Proteomes" id="UP000298021"/>
    </source>
</evidence>
<name>A0A4Z0JGK0_9LACO</name>
<reference evidence="2 3" key="1">
    <citation type="submission" date="2018-10" db="EMBL/GenBank/DDBJ databases">
        <title>Lactobacillus sp. R7 and Lactobacillus sp. R19 isolated from fermented mustard green product of Taiwan.</title>
        <authorList>
            <person name="Lin S.-T."/>
        </authorList>
    </citation>
    <scope>NUCLEOTIDE SEQUENCE [LARGE SCALE GENOMIC DNA]</scope>
    <source>
        <strain evidence="2 3">BCRC 81127</strain>
    </source>
</reference>
<gene>
    <name evidence="2" type="ORF">EGT49_10430</name>
</gene>
<feature type="transmembrane region" description="Helical" evidence="1">
    <location>
        <begin position="114"/>
        <end position="133"/>
    </location>
</feature>
<sequence length="134" mass="15753">MSEQLSYSQILLKNYPEKFFLIEKMTSLFQLVKILIYIGLGSVLTIIYLMFKTFNYLNVRPVGTLLIILYVIYLLMQRRLFQLKKATMELVLTQTDNLDKVVLTKIINHSKEIVDSYIFTFVAILIAYLIIIFL</sequence>
<dbReference type="Proteomes" id="UP000298021">
    <property type="component" value="Unassembled WGS sequence"/>
</dbReference>
<keyword evidence="3" id="KW-1185">Reference proteome</keyword>
<protein>
    <submittedName>
        <fullName evidence="2">Uncharacterized protein</fullName>
    </submittedName>
</protein>
<keyword evidence="1" id="KW-1133">Transmembrane helix</keyword>
<dbReference type="AlphaFoldDB" id="A0A4Z0JGK0"/>
<dbReference type="RefSeq" id="WP_135374053.1">
    <property type="nucleotide sequence ID" value="NZ_RKLY01000031.1"/>
</dbReference>
<feature type="transmembrane region" description="Helical" evidence="1">
    <location>
        <begin position="34"/>
        <end position="51"/>
    </location>
</feature>
<keyword evidence="1" id="KW-0472">Membrane</keyword>
<proteinExistence type="predicted"/>